<dbReference type="AlphaFoldDB" id="A0AAE0N7Q7"/>
<evidence type="ECO:0008006" key="4">
    <source>
        <dbReference type="Google" id="ProtNLM"/>
    </source>
</evidence>
<dbReference type="Proteomes" id="UP001287356">
    <property type="component" value="Unassembled WGS sequence"/>
</dbReference>
<evidence type="ECO:0000313" key="3">
    <source>
        <dbReference type="Proteomes" id="UP001287356"/>
    </source>
</evidence>
<protein>
    <recommendedName>
        <fullName evidence="4">Secreted protein</fullName>
    </recommendedName>
</protein>
<organism evidence="2 3">
    <name type="scientific">Lasiosphaeria ovina</name>
    <dbReference type="NCBI Taxonomy" id="92902"/>
    <lineage>
        <taxon>Eukaryota</taxon>
        <taxon>Fungi</taxon>
        <taxon>Dikarya</taxon>
        <taxon>Ascomycota</taxon>
        <taxon>Pezizomycotina</taxon>
        <taxon>Sordariomycetes</taxon>
        <taxon>Sordariomycetidae</taxon>
        <taxon>Sordariales</taxon>
        <taxon>Lasiosphaeriaceae</taxon>
        <taxon>Lasiosphaeria</taxon>
    </lineage>
</organism>
<feature type="signal peptide" evidence="1">
    <location>
        <begin position="1"/>
        <end position="27"/>
    </location>
</feature>
<keyword evidence="1" id="KW-0732">Signal</keyword>
<dbReference type="EMBL" id="JAULSN010000004">
    <property type="protein sequence ID" value="KAK3373902.1"/>
    <property type="molecule type" value="Genomic_DNA"/>
</dbReference>
<evidence type="ECO:0000256" key="1">
    <source>
        <dbReference type="SAM" id="SignalP"/>
    </source>
</evidence>
<accession>A0AAE0N7Q7</accession>
<feature type="chain" id="PRO_5042231333" description="Secreted protein" evidence="1">
    <location>
        <begin position="28"/>
        <end position="159"/>
    </location>
</feature>
<sequence length="159" mass="18053">MMRRTGRGMRRLLCIVLCAPEIGPVWESGAPLELPTRLFCPTQISTRYISQALRICLQQSRTARFSLVHFTLQKHRFDSCIRIYLLPRRLIAQADAAKCVKCKDCCYRDILASYGSRSNSRLRTTLTRKKKSDPYIACFGLPRSGGKEKTSSFLLGVCS</sequence>
<proteinExistence type="predicted"/>
<comment type="caution">
    <text evidence="2">The sequence shown here is derived from an EMBL/GenBank/DDBJ whole genome shotgun (WGS) entry which is preliminary data.</text>
</comment>
<gene>
    <name evidence="2" type="ORF">B0T24DRAFT_279830</name>
</gene>
<evidence type="ECO:0000313" key="2">
    <source>
        <dbReference type="EMBL" id="KAK3373902.1"/>
    </source>
</evidence>
<reference evidence="2" key="1">
    <citation type="journal article" date="2023" name="Mol. Phylogenet. Evol.">
        <title>Genome-scale phylogeny and comparative genomics of the fungal order Sordariales.</title>
        <authorList>
            <person name="Hensen N."/>
            <person name="Bonometti L."/>
            <person name="Westerberg I."/>
            <person name="Brannstrom I.O."/>
            <person name="Guillou S."/>
            <person name="Cros-Aarteil S."/>
            <person name="Calhoun S."/>
            <person name="Haridas S."/>
            <person name="Kuo A."/>
            <person name="Mondo S."/>
            <person name="Pangilinan J."/>
            <person name="Riley R."/>
            <person name="LaButti K."/>
            <person name="Andreopoulos B."/>
            <person name="Lipzen A."/>
            <person name="Chen C."/>
            <person name="Yan M."/>
            <person name="Daum C."/>
            <person name="Ng V."/>
            <person name="Clum A."/>
            <person name="Steindorff A."/>
            <person name="Ohm R.A."/>
            <person name="Martin F."/>
            <person name="Silar P."/>
            <person name="Natvig D.O."/>
            <person name="Lalanne C."/>
            <person name="Gautier V."/>
            <person name="Ament-Velasquez S.L."/>
            <person name="Kruys A."/>
            <person name="Hutchinson M.I."/>
            <person name="Powell A.J."/>
            <person name="Barry K."/>
            <person name="Miller A.N."/>
            <person name="Grigoriev I.V."/>
            <person name="Debuchy R."/>
            <person name="Gladieux P."/>
            <person name="Hiltunen Thoren M."/>
            <person name="Johannesson H."/>
        </authorList>
    </citation>
    <scope>NUCLEOTIDE SEQUENCE</scope>
    <source>
        <strain evidence="2">CBS 958.72</strain>
    </source>
</reference>
<name>A0AAE0N7Q7_9PEZI</name>
<reference evidence="2" key="2">
    <citation type="submission" date="2023-06" db="EMBL/GenBank/DDBJ databases">
        <authorList>
            <consortium name="Lawrence Berkeley National Laboratory"/>
            <person name="Haridas S."/>
            <person name="Hensen N."/>
            <person name="Bonometti L."/>
            <person name="Westerberg I."/>
            <person name="Brannstrom I.O."/>
            <person name="Guillou S."/>
            <person name="Cros-Aarteil S."/>
            <person name="Calhoun S."/>
            <person name="Kuo A."/>
            <person name="Mondo S."/>
            <person name="Pangilinan J."/>
            <person name="Riley R."/>
            <person name="Labutti K."/>
            <person name="Andreopoulos B."/>
            <person name="Lipzen A."/>
            <person name="Chen C."/>
            <person name="Yanf M."/>
            <person name="Daum C."/>
            <person name="Ng V."/>
            <person name="Clum A."/>
            <person name="Steindorff A."/>
            <person name="Ohm R."/>
            <person name="Martin F."/>
            <person name="Silar P."/>
            <person name="Natvig D."/>
            <person name="Lalanne C."/>
            <person name="Gautier V."/>
            <person name="Ament-Velasquez S.L."/>
            <person name="Kruys A."/>
            <person name="Hutchinson M.I."/>
            <person name="Powell A.J."/>
            <person name="Barry K."/>
            <person name="Miller A.N."/>
            <person name="Grigoriev I.V."/>
            <person name="Debuchy R."/>
            <person name="Gladieux P."/>
            <person name="Thoren M.H."/>
            <person name="Johannesson H."/>
        </authorList>
    </citation>
    <scope>NUCLEOTIDE SEQUENCE</scope>
    <source>
        <strain evidence="2">CBS 958.72</strain>
    </source>
</reference>
<keyword evidence="3" id="KW-1185">Reference proteome</keyword>